<sequence>MNNLLNVIDVEATCWDGPTPPGQTNEIIEVGICVVDLRTLERVDRRRVMVRPGRSEISAFCTDLTGITARDVADGVTFTEACAILRRELHADSRPWASWGDYDRKQFERQCVATGTPYPFSARHTNAKAQYALAHTLRRMGMAEALQHAGLPLEGRHHRGEDDAWNIAALILGLLRGGRWPST</sequence>
<dbReference type="SMART" id="SM00479">
    <property type="entry name" value="EXOIII"/>
    <property type="match status" value="1"/>
</dbReference>
<protein>
    <submittedName>
        <fullName evidence="5">Exonuclease RNase T and DNA polymerase III</fullName>
    </submittedName>
</protein>
<dbReference type="Pfam" id="PF00929">
    <property type="entry name" value="RNase_T"/>
    <property type="match status" value="1"/>
</dbReference>
<keyword evidence="2" id="KW-0378">Hydrolase</keyword>
<evidence type="ECO:0000256" key="3">
    <source>
        <dbReference type="ARBA" id="ARBA00022839"/>
    </source>
</evidence>
<accession>E8U4N6</accession>
<dbReference type="AlphaFoldDB" id="E8U4N6"/>
<organism evidence="5 6">
    <name type="scientific">Deinococcus maricopensis (strain DSM 21211 / LMG 22137 / NRRL B-23946 / LB-34)</name>
    <dbReference type="NCBI Taxonomy" id="709986"/>
    <lineage>
        <taxon>Bacteria</taxon>
        <taxon>Thermotogati</taxon>
        <taxon>Deinococcota</taxon>
        <taxon>Deinococci</taxon>
        <taxon>Deinococcales</taxon>
        <taxon>Deinococcaceae</taxon>
        <taxon>Deinococcus</taxon>
    </lineage>
</organism>
<evidence type="ECO:0000313" key="6">
    <source>
        <dbReference type="Proteomes" id="UP000008635"/>
    </source>
</evidence>
<proteinExistence type="predicted"/>
<dbReference type="PANTHER" id="PTHR23044:SF61">
    <property type="entry name" value="3'-5' EXORIBONUCLEASE 1-RELATED"/>
    <property type="match status" value="1"/>
</dbReference>
<dbReference type="HOGENOM" id="CLU_037266_5_1_0"/>
<dbReference type="STRING" id="709986.Deima_3274"/>
<dbReference type="InterPro" id="IPR051274">
    <property type="entry name" value="3-5_Exoribonuclease"/>
</dbReference>
<reference evidence="5 6" key="1">
    <citation type="journal article" date="2011" name="Stand. Genomic Sci.">
        <title>Complete genome sequence of Deinococcus maricopensis type strain (LB-34).</title>
        <authorList>
            <person name="Pukall R."/>
            <person name="Zeytun A."/>
            <person name="Lucas S."/>
            <person name="Lapidus A."/>
            <person name="Hammon N."/>
            <person name="Deshpande S."/>
            <person name="Nolan M."/>
            <person name="Cheng J.F."/>
            <person name="Pitluck S."/>
            <person name="Liolios K."/>
            <person name="Pagani I."/>
            <person name="Mikhailova N."/>
            <person name="Ivanova N."/>
            <person name="Mavromatis K."/>
            <person name="Pati A."/>
            <person name="Tapia R."/>
            <person name="Han C."/>
            <person name="Goodwin L."/>
            <person name="Chen A."/>
            <person name="Palaniappan K."/>
            <person name="Land M."/>
            <person name="Hauser L."/>
            <person name="Chang Y.J."/>
            <person name="Jeffries C.D."/>
            <person name="Brambilla E.M."/>
            <person name="Rohde M."/>
            <person name="Goker M."/>
            <person name="Detter J.C."/>
            <person name="Woyke T."/>
            <person name="Bristow J."/>
            <person name="Eisen J.A."/>
            <person name="Markowitz V."/>
            <person name="Hugenholtz P."/>
            <person name="Kyrpides N.C."/>
            <person name="Klenk H.P."/>
        </authorList>
    </citation>
    <scope>NUCLEOTIDE SEQUENCE [LARGE SCALE GENOMIC DNA]</scope>
    <source>
        <strain evidence="6">DSM 21211 / LMG 22137 / NRRL B-23946 / LB-34</strain>
    </source>
</reference>
<dbReference type="PANTHER" id="PTHR23044">
    <property type="entry name" value="3'-5' EXONUCLEASE ERI1-RELATED"/>
    <property type="match status" value="1"/>
</dbReference>
<dbReference type="RefSeq" id="WP_013558404.1">
    <property type="nucleotide sequence ID" value="NC_014958.1"/>
</dbReference>
<evidence type="ECO:0000259" key="4">
    <source>
        <dbReference type="SMART" id="SM00479"/>
    </source>
</evidence>
<dbReference type="InterPro" id="IPR012337">
    <property type="entry name" value="RNaseH-like_sf"/>
</dbReference>
<dbReference type="OrthoDB" id="159416at2"/>
<gene>
    <name evidence="5" type="ordered locus">Deima_3274</name>
</gene>
<evidence type="ECO:0000256" key="2">
    <source>
        <dbReference type="ARBA" id="ARBA00022801"/>
    </source>
</evidence>
<keyword evidence="6" id="KW-1185">Reference proteome</keyword>
<dbReference type="SUPFAM" id="SSF53098">
    <property type="entry name" value="Ribonuclease H-like"/>
    <property type="match status" value="1"/>
</dbReference>
<dbReference type="GO" id="GO:0003676">
    <property type="term" value="F:nucleic acid binding"/>
    <property type="evidence" value="ECO:0007669"/>
    <property type="project" value="InterPro"/>
</dbReference>
<dbReference type="CDD" id="cd06133">
    <property type="entry name" value="ERI-1_3'hExo_like"/>
    <property type="match status" value="1"/>
</dbReference>
<name>E8U4N6_DEIML</name>
<keyword evidence="3 5" id="KW-0269">Exonuclease</keyword>
<evidence type="ECO:0000256" key="1">
    <source>
        <dbReference type="ARBA" id="ARBA00022722"/>
    </source>
</evidence>
<dbReference type="eggNOG" id="COG5018">
    <property type="taxonomic scope" value="Bacteria"/>
</dbReference>
<dbReference type="InterPro" id="IPR036397">
    <property type="entry name" value="RNaseH_sf"/>
</dbReference>
<dbReference type="EMBL" id="CP002454">
    <property type="protein sequence ID" value="ADV68901.1"/>
    <property type="molecule type" value="Genomic_DNA"/>
</dbReference>
<dbReference type="GO" id="GO:0000175">
    <property type="term" value="F:3'-5'-RNA exonuclease activity"/>
    <property type="evidence" value="ECO:0007669"/>
    <property type="project" value="InterPro"/>
</dbReference>
<dbReference type="Gene3D" id="3.30.420.10">
    <property type="entry name" value="Ribonuclease H-like superfamily/Ribonuclease H"/>
    <property type="match status" value="1"/>
</dbReference>
<dbReference type="InterPro" id="IPR047201">
    <property type="entry name" value="ERI-1_3'hExo-like"/>
</dbReference>
<evidence type="ECO:0000313" key="5">
    <source>
        <dbReference type="EMBL" id="ADV68901.1"/>
    </source>
</evidence>
<reference evidence="6" key="2">
    <citation type="submission" date="2011-01" db="EMBL/GenBank/DDBJ databases">
        <title>The complete genome of Deinococcus maricopensis DSM 21211.</title>
        <authorList>
            <consortium name="US DOE Joint Genome Institute (JGI-PGF)"/>
            <person name="Lucas S."/>
            <person name="Copeland A."/>
            <person name="Lapidus A."/>
            <person name="Goodwin L."/>
            <person name="Pitluck S."/>
            <person name="Kyrpides N."/>
            <person name="Mavromatis K."/>
            <person name="Pagani I."/>
            <person name="Ivanova N."/>
            <person name="Ovchinnikova G."/>
            <person name="Zeytun A."/>
            <person name="Detter J.C."/>
            <person name="Han C."/>
            <person name="Land M."/>
            <person name="Hauser L."/>
            <person name="Markowitz V."/>
            <person name="Cheng J.-F."/>
            <person name="Hugenholtz P."/>
            <person name="Woyke T."/>
            <person name="Wu D."/>
            <person name="Pukall R."/>
            <person name="Gehrich-Schroeter G."/>
            <person name="Brambilla E."/>
            <person name="Klenk H.-P."/>
            <person name="Eisen J.A."/>
        </authorList>
    </citation>
    <scope>NUCLEOTIDE SEQUENCE [LARGE SCALE GENOMIC DNA]</scope>
    <source>
        <strain evidence="6">DSM 21211 / LMG 22137 / NRRL B-23946 / LB-34</strain>
    </source>
</reference>
<dbReference type="InterPro" id="IPR013520">
    <property type="entry name" value="Ribonucl_H"/>
</dbReference>
<keyword evidence="1" id="KW-0540">Nuclease</keyword>
<feature type="domain" description="Exonuclease" evidence="4">
    <location>
        <begin position="4"/>
        <end position="180"/>
    </location>
</feature>
<dbReference type="Proteomes" id="UP000008635">
    <property type="component" value="Chromosome"/>
</dbReference>
<dbReference type="KEGG" id="dmr:Deima_3274"/>